<reference evidence="1 2" key="1">
    <citation type="submission" date="2023-01" db="EMBL/GenBank/DDBJ databases">
        <title>Novel diversity within Roseofilum (Cyanobacteria; Desertifilaceae) from marine benthic mats with descriptions of four novel species.</title>
        <authorList>
            <person name="Wang Y."/>
            <person name="Berthold D.E."/>
            <person name="Hu J."/>
            <person name="Lefler F.W."/>
            <person name="Laughinghouse H.D. IV."/>
        </authorList>
    </citation>
    <scope>NUCLEOTIDE SEQUENCE [LARGE SCALE GENOMIC DNA]</scope>
    <source>
        <strain evidence="1 2">BLCC-M114</strain>
    </source>
</reference>
<evidence type="ECO:0000313" key="1">
    <source>
        <dbReference type="EMBL" id="MDJ1176970.1"/>
    </source>
</evidence>
<organism evidence="1 2">
    <name type="scientific">Roseofilum capinflatum BLCC-M114</name>
    <dbReference type="NCBI Taxonomy" id="3022440"/>
    <lineage>
        <taxon>Bacteria</taxon>
        <taxon>Bacillati</taxon>
        <taxon>Cyanobacteriota</taxon>
        <taxon>Cyanophyceae</taxon>
        <taxon>Desertifilales</taxon>
        <taxon>Desertifilaceae</taxon>
        <taxon>Roseofilum</taxon>
        <taxon>Roseofilum capinflatum</taxon>
    </lineage>
</organism>
<gene>
    <name evidence="1" type="ORF">PMG25_23035</name>
</gene>
<sequence length="306" mass="34625">MAIPSSFFDSIDCICPKVPLGFSDHQQAEQFLQAQKSPQKRKQVYLNTLSVLAVKFHLKSLAFAVQTQGCESFDPVLQACLDVADLELPNRGKLECRPVLPGEDFMRVPPEVFEDRVAYVAVRFNRELTEAEILGFVERVEAERIPLSDLRSPTELLDILHPVPSAAIHLSDWLANRIAEGWNTLDEILGVEQQQLVLNFRSKNNNQAIKRGKLFQHQNNQFTLLMGVQPLNQQMQISVELYPTGEQTYLPYDLKVNILNDTGRSIMEAIATQTKNIQMEFKGETGEPFSVQISLGEMCMIESFVI</sequence>
<dbReference type="Proteomes" id="UP001235849">
    <property type="component" value="Unassembled WGS sequence"/>
</dbReference>
<dbReference type="InterPro" id="IPR014951">
    <property type="entry name" value="DUF1822"/>
</dbReference>
<dbReference type="Pfam" id="PF08852">
    <property type="entry name" value="DUF1822"/>
    <property type="match status" value="1"/>
</dbReference>
<name>A0ABT7BCP6_9CYAN</name>
<dbReference type="RefSeq" id="WP_283769238.1">
    <property type="nucleotide sequence ID" value="NZ_JAQOSO010000117.1"/>
</dbReference>
<evidence type="ECO:0000313" key="2">
    <source>
        <dbReference type="Proteomes" id="UP001235849"/>
    </source>
</evidence>
<keyword evidence="2" id="KW-1185">Reference proteome</keyword>
<proteinExistence type="predicted"/>
<dbReference type="EMBL" id="JAQOSO010000117">
    <property type="protein sequence ID" value="MDJ1176970.1"/>
    <property type="molecule type" value="Genomic_DNA"/>
</dbReference>
<comment type="caution">
    <text evidence="1">The sequence shown here is derived from an EMBL/GenBank/DDBJ whole genome shotgun (WGS) entry which is preliminary data.</text>
</comment>
<protein>
    <submittedName>
        <fullName evidence="1">DUF1822 family protein</fullName>
    </submittedName>
</protein>
<accession>A0ABT7BCP6</accession>